<dbReference type="InterPro" id="IPR025751">
    <property type="entry name" value="RsbRD_N_dom"/>
</dbReference>
<comment type="caution">
    <text evidence="3">The sequence shown here is derived from an EMBL/GenBank/DDBJ whole genome shotgun (WGS) entry which is preliminary data.</text>
</comment>
<dbReference type="InterPro" id="IPR025736">
    <property type="entry name" value="PucR_C-HTH_dom"/>
</dbReference>
<sequence>MYEDTVRSQTSKAILEEAHTGRTNMTEDEHWQRTIAILAGQVPELAENFLGRILIDPAYSESGLTMEDLRSSSEKSFGAMLHSLAKDGADVDRLEAIASELGAKRARQRVPLDGLVRAIRMDFAVLWQALSARSLNVNPELLVSRTELVWRIVDTFAARVQEAYLAEFEEQERADADLQHQYLAKLLASAEPSPSDMQRIIGALKVNAQADFLVAAISRDDSLTVQRRLNLRTRHGNPAFTSDQGHHTVVIMQRRESMRIDPTFEEKAVFDGIAAGVAPIVRGFKGVRIAVVAAREIMTDLPVGSTGVFRLEDRWESITRYRLTQVGCDPANLVFPYLRRCSDGERERLLTTASTFLDTGSLVETSALLGCHRNTIVNRLASFEKYTGLDLQKPRDAAAALLALGTVTSSRF</sequence>
<name>A0A4R5L236_9MICC</name>
<dbReference type="Pfam" id="PF14361">
    <property type="entry name" value="RsbRD_N"/>
    <property type="match status" value="1"/>
</dbReference>
<dbReference type="PANTHER" id="PTHR33744">
    <property type="entry name" value="CARBOHYDRATE DIACID REGULATOR"/>
    <property type="match status" value="1"/>
</dbReference>
<evidence type="ECO:0000313" key="3">
    <source>
        <dbReference type="EMBL" id="TDG01610.1"/>
    </source>
</evidence>
<feature type="domain" description="RsbT co-antagonist protein RsbRD N-terminal" evidence="2">
    <location>
        <begin position="56"/>
        <end position="176"/>
    </location>
</feature>
<evidence type="ECO:0000313" key="4">
    <source>
        <dbReference type="Proteomes" id="UP000295511"/>
    </source>
</evidence>
<evidence type="ECO:0000259" key="1">
    <source>
        <dbReference type="Pfam" id="PF13556"/>
    </source>
</evidence>
<evidence type="ECO:0000259" key="2">
    <source>
        <dbReference type="Pfam" id="PF14361"/>
    </source>
</evidence>
<organism evidence="3 4">
    <name type="scientific">Arthrobacter terricola</name>
    <dbReference type="NCBI Taxonomy" id="2547396"/>
    <lineage>
        <taxon>Bacteria</taxon>
        <taxon>Bacillati</taxon>
        <taxon>Actinomycetota</taxon>
        <taxon>Actinomycetes</taxon>
        <taxon>Micrococcales</taxon>
        <taxon>Micrococcaceae</taxon>
        <taxon>Arthrobacter</taxon>
    </lineage>
</organism>
<reference evidence="3 4" key="1">
    <citation type="submission" date="2019-03" db="EMBL/GenBank/DDBJ databases">
        <title>Whole genome sequence of Arthrobacter sp JH1-1.</title>
        <authorList>
            <person name="Trinh H.N."/>
        </authorList>
    </citation>
    <scope>NUCLEOTIDE SEQUENCE [LARGE SCALE GENOMIC DNA]</scope>
    <source>
        <strain evidence="3 4">JH1-1</strain>
    </source>
</reference>
<dbReference type="EMBL" id="SMRU01000001">
    <property type="protein sequence ID" value="TDG01610.1"/>
    <property type="molecule type" value="Genomic_DNA"/>
</dbReference>
<dbReference type="PANTHER" id="PTHR33744:SF1">
    <property type="entry name" value="DNA-BINDING TRANSCRIPTIONAL ACTIVATOR ADER"/>
    <property type="match status" value="1"/>
</dbReference>
<dbReference type="InterPro" id="IPR051448">
    <property type="entry name" value="CdaR-like_regulators"/>
</dbReference>
<proteinExistence type="predicted"/>
<keyword evidence="4" id="KW-1185">Reference proteome</keyword>
<feature type="domain" description="PucR C-terminal helix-turn-helix" evidence="1">
    <location>
        <begin position="349"/>
        <end position="404"/>
    </location>
</feature>
<dbReference type="InterPro" id="IPR042070">
    <property type="entry name" value="PucR_C-HTH_sf"/>
</dbReference>
<protein>
    <submittedName>
        <fullName evidence="3">PucR family transcriptional regulator</fullName>
    </submittedName>
</protein>
<dbReference type="Gene3D" id="1.10.10.2840">
    <property type="entry name" value="PucR C-terminal helix-turn-helix domain"/>
    <property type="match status" value="1"/>
</dbReference>
<dbReference type="Proteomes" id="UP000295511">
    <property type="component" value="Unassembled WGS sequence"/>
</dbReference>
<accession>A0A4R5L236</accession>
<dbReference type="Pfam" id="PF13556">
    <property type="entry name" value="HTH_30"/>
    <property type="match status" value="1"/>
</dbReference>
<dbReference type="AlphaFoldDB" id="A0A4R5L236"/>
<dbReference type="OrthoDB" id="3190266at2"/>
<gene>
    <name evidence="3" type="ORF">E1809_00485</name>
</gene>